<protein>
    <submittedName>
        <fullName evidence="2">Uncharacterized protein</fullName>
    </submittedName>
</protein>
<feature type="region of interest" description="Disordered" evidence="1">
    <location>
        <begin position="251"/>
        <end position="278"/>
    </location>
</feature>
<dbReference type="Proteomes" id="UP000218231">
    <property type="component" value="Unassembled WGS sequence"/>
</dbReference>
<evidence type="ECO:0000313" key="3">
    <source>
        <dbReference type="Proteomes" id="UP000218231"/>
    </source>
</evidence>
<feature type="region of interest" description="Disordered" evidence="1">
    <location>
        <begin position="429"/>
        <end position="502"/>
    </location>
</feature>
<keyword evidence="3" id="KW-1185">Reference proteome</keyword>
<feature type="region of interest" description="Disordered" evidence="1">
    <location>
        <begin position="524"/>
        <end position="568"/>
    </location>
</feature>
<sequence>MIGMPRQNRGRTEQLLGQHRPRQHMRPSRAPKRQQQVRARPLGIVETVGRADQEAQLARAAIAPPLDPPREVQRAEHLALLVQHHPHRLRLHRGHLAAGIGQLGDARRPDDPLQIAIDQLRLGRSPDLAARHDVQEDRRRHGIAELPHALQVIEGAHLGPEQVDDDVIGVDQHPVGSLQPFDPHRTAELGLHLFGDLVGHRCDLPRRAAAGDHHMVSDRRFARERNRNDLFGLIVVQRRQDQSQQRFDFGRVGRTHGLGGTRQGDSWVAGPASVPVPVGIGRTDRGGGGRVGAEAQQHECRQTPRGPMLRLACGPLEAPQPTHRDTREGLVVIPRTRDHRNRHRAGDLAPPAPAMKLRQIVRPHQPDELPPGVTPLQLAQRVERVARIEPRLDIARPDRRPPRHPLGRREPRRQRRHVARAALQRIARRHQPPRLVELQRPDRGERDRPMPAMRRVERSTEQAGDPIQQKKVSFRDPPLARVPVNDRAGSGKLTEEAASSNGRPPYLVGKIGIAFGIKHVDPRKVGLRAGSPGDGPHPRLRAATRSSNHASISSWLMPPSRSIESIPS</sequence>
<feature type="region of interest" description="Disordered" evidence="1">
    <location>
        <begin position="1"/>
        <end position="41"/>
    </location>
</feature>
<reference evidence="2 3" key="1">
    <citation type="journal article" date="2017" name="Curr. Biol.">
        <title>Genome architecture and evolution of a unichromosomal asexual nematode.</title>
        <authorList>
            <person name="Fradin H."/>
            <person name="Zegar C."/>
            <person name="Gutwein M."/>
            <person name="Lucas J."/>
            <person name="Kovtun M."/>
            <person name="Corcoran D."/>
            <person name="Baugh L.R."/>
            <person name="Kiontke K."/>
            <person name="Gunsalus K."/>
            <person name="Fitch D.H."/>
            <person name="Piano F."/>
        </authorList>
    </citation>
    <scope>NUCLEOTIDE SEQUENCE [LARGE SCALE GENOMIC DNA]</scope>
    <source>
        <strain evidence="2">PF1309</strain>
    </source>
</reference>
<gene>
    <name evidence="2" type="ORF">WR25_13309</name>
</gene>
<feature type="compositionally biased region" description="Basic residues" evidence="1">
    <location>
        <begin position="401"/>
        <end position="416"/>
    </location>
</feature>
<proteinExistence type="predicted"/>
<accession>A0A2A2JY23</accession>
<feature type="compositionally biased region" description="Basic residues" evidence="1">
    <location>
        <begin position="19"/>
        <end position="32"/>
    </location>
</feature>
<feature type="compositionally biased region" description="Polar residues" evidence="1">
    <location>
        <begin position="544"/>
        <end position="554"/>
    </location>
</feature>
<dbReference type="EMBL" id="LIAE01010052">
    <property type="protein sequence ID" value="PAV66666.1"/>
    <property type="molecule type" value="Genomic_DNA"/>
</dbReference>
<comment type="caution">
    <text evidence="2">The sequence shown here is derived from an EMBL/GenBank/DDBJ whole genome shotgun (WGS) entry which is preliminary data.</text>
</comment>
<feature type="compositionally biased region" description="Low complexity" evidence="1">
    <location>
        <begin position="268"/>
        <end position="278"/>
    </location>
</feature>
<feature type="region of interest" description="Disordered" evidence="1">
    <location>
        <begin position="392"/>
        <end position="416"/>
    </location>
</feature>
<evidence type="ECO:0000256" key="1">
    <source>
        <dbReference type="SAM" id="MobiDB-lite"/>
    </source>
</evidence>
<evidence type="ECO:0000313" key="2">
    <source>
        <dbReference type="EMBL" id="PAV66666.1"/>
    </source>
</evidence>
<organism evidence="2 3">
    <name type="scientific">Diploscapter pachys</name>
    <dbReference type="NCBI Taxonomy" id="2018661"/>
    <lineage>
        <taxon>Eukaryota</taxon>
        <taxon>Metazoa</taxon>
        <taxon>Ecdysozoa</taxon>
        <taxon>Nematoda</taxon>
        <taxon>Chromadorea</taxon>
        <taxon>Rhabditida</taxon>
        <taxon>Rhabditina</taxon>
        <taxon>Rhabditomorpha</taxon>
        <taxon>Rhabditoidea</taxon>
        <taxon>Rhabditidae</taxon>
        <taxon>Diploscapter</taxon>
    </lineage>
</organism>
<feature type="compositionally biased region" description="Basic and acidic residues" evidence="1">
    <location>
        <begin position="437"/>
        <end position="460"/>
    </location>
</feature>
<dbReference type="AlphaFoldDB" id="A0A2A2JY23"/>
<name>A0A2A2JY23_9BILA</name>